<comment type="similarity">
    <text evidence="1">Belongs to the hemerythrin family.</text>
</comment>
<dbReference type="InterPro" id="IPR016131">
    <property type="entry name" value="Haemerythrin_Fe_BS"/>
</dbReference>
<comment type="caution">
    <text evidence="6">The sequence shown here is derived from an EMBL/GenBank/DDBJ whole genome shotgun (WGS) entry which is preliminary data.</text>
</comment>
<sequence>MGQKTIYDYNQKIPEWNESLEIGLDSIDREHRFFLDLIREIEVEALRDRESEFIQLHIDELILYARFHFFSEEIYMKKIKYPDLDKHRELHLQLIGKLSDQVTRFQMKEIHIESIVEFLVNWFKYHTLVEDVKIARFISS</sequence>
<dbReference type="NCBIfam" id="TIGR02481">
    <property type="entry name" value="hemeryth_dom"/>
    <property type="match status" value="1"/>
</dbReference>
<dbReference type="CDD" id="cd12107">
    <property type="entry name" value="Hemerythrin"/>
    <property type="match status" value="1"/>
</dbReference>
<evidence type="ECO:0000313" key="6">
    <source>
        <dbReference type="EMBL" id="MBB6480183.1"/>
    </source>
</evidence>
<protein>
    <submittedName>
        <fullName evidence="6">Hemerythrin</fullName>
    </submittedName>
</protein>
<evidence type="ECO:0000256" key="4">
    <source>
        <dbReference type="ARBA" id="ARBA00023004"/>
    </source>
</evidence>
<dbReference type="NCBIfam" id="NF033749">
    <property type="entry name" value="bact_hemeryth"/>
    <property type="match status" value="1"/>
</dbReference>
<dbReference type="SUPFAM" id="SSF47188">
    <property type="entry name" value="Hemerythrin-like"/>
    <property type="match status" value="1"/>
</dbReference>
<keyword evidence="7" id="KW-1185">Reference proteome</keyword>
<evidence type="ECO:0000313" key="7">
    <source>
        <dbReference type="Proteomes" id="UP000587760"/>
    </source>
</evidence>
<dbReference type="AlphaFoldDB" id="A0A841R8G7"/>
<keyword evidence="2" id="KW-0561">Oxygen transport</keyword>
<dbReference type="GO" id="GO:0046872">
    <property type="term" value="F:metal ion binding"/>
    <property type="evidence" value="ECO:0007669"/>
    <property type="project" value="UniProtKB-KW"/>
</dbReference>
<organism evidence="6 7">
    <name type="scientific">Spirochaeta isovalerica</name>
    <dbReference type="NCBI Taxonomy" id="150"/>
    <lineage>
        <taxon>Bacteria</taxon>
        <taxon>Pseudomonadati</taxon>
        <taxon>Spirochaetota</taxon>
        <taxon>Spirochaetia</taxon>
        <taxon>Spirochaetales</taxon>
        <taxon>Spirochaetaceae</taxon>
        <taxon>Spirochaeta</taxon>
    </lineage>
</organism>
<dbReference type="InterPro" id="IPR035938">
    <property type="entry name" value="Hemerythrin-like_sf"/>
</dbReference>
<evidence type="ECO:0000256" key="2">
    <source>
        <dbReference type="ARBA" id="ARBA00022621"/>
    </source>
</evidence>
<feature type="domain" description="Hemerythrin-like" evidence="5">
    <location>
        <begin position="24"/>
        <end position="134"/>
    </location>
</feature>
<proteinExistence type="inferred from homology"/>
<evidence type="ECO:0000256" key="1">
    <source>
        <dbReference type="ARBA" id="ARBA00010587"/>
    </source>
</evidence>
<keyword evidence="2" id="KW-0813">Transport</keyword>
<dbReference type="Proteomes" id="UP000587760">
    <property type="component" value="Unassembled WGS sequence"/>
</dbReference>
<dbReference type="InterPro" id="IPR050669">
    <property type="entry name" value="Hemerythrin"/>
</dbReference>
<evidence type="ECO:0000256" key="3">
    <source>
        <dbReference type="ARBA" id="ARBA00022723"/>
    </source>
</evidence>
<keyword evidence="3" id="KW-0479">Metal-binding</keyword>
<reference evidence="6 7" key="1">
    <citation type="submission" date="2020-08" db="EMBL/GenBank/DDBJ databases">
        <title>Genomic Encyclopedia of Type Strains, Phase IV (KMG-IV): sequencing the most valuable type-strain genomes for metagenomic binning, comparative biology and taxonomic classification.</title>
        <authorList>
            <person name="Goeker M."/>
        </authorList>
    </citation>
    <scope>NUCLEOTIDE SEQUENCE [LARGE SCALE GENOMIC DNA]</scope>
    <source>
        <strain evidence="6 7">DSM 2461</strain>
    </source>
</reference>
<accession>A0A841R8G7</accession>
<dbReference type="Gene3D" id="1.20.120.50">
    <property type="entry name" value="Hemerythrin-like"/>
    <property type="match status" value="1"/>
</dbReference>
<dbReference type="PROSITE" id="PS00550">
    <property type="entry name" value="HEMERYTHRINS"/>
    <property type="match status" value="1"/>
</dbReference>
<evidence type="ECO:0000259" key="5">
    <source>
        <dbReference type="Pfam" id="PF01814"/>
    </source>
</evidence>
<dbReference type="InterPro" id="IPR012827">
    <property type="entry name" value="Hemerythrin_metal-bd"/>
</dbReference>
<gene>
    <name evidence="6" type="ORF">HNR50_001841</name>
</gene>
<keyword evidence="4" id="KW-0408">Iron</keyword>
<name>A0A841R8G7_9SPIO</name>
<dbReference type="RefSeq" id="WP_184746078.1">
    <property type="nucleotide sequence ID" value="NZ_JACHGJ010000002.1"/>
</dbReference>
<dbReference type="GO" id="GO:0005344">
    <property type="term" value="F:oxygen carrier activity"/>
    <property type="evidence" value="ECO:0007669"/>
    <property type="project" value="UniProtKB-KW"/>
</dbReference>
<dbReference type="Pfam" id="PF01814">
    <property type="entry name" value="Hemerythrin"/>
    <property type="match status" value="1"/>
</dbReference>
<dbReference type="EMBL" id="JACHGJ010000002">
    <property type="protein sequence ID" value="MBB6480183.1"/>
    <property type="molecule type" value="Genomic_DNA"/>
</dbReference>
<dbReference type="PANTHER" id="PTHR37164">
    <property type="entry name" value="BACTERIOHEMERYTHRIN"/>
    <property type="match status" value="1"/>
</dbReference>
<dbReference type="InterPro" id="IPR012312">
    <property type="entry name" value="Hemerythrin-like"/>
</dbReference>
<dbReference type="PANTHER" id="PTHR37164:SF1">
    <property type="entry name" value="BACTERIOHEMERYTHRIN"/>
    <property type="match status" value="1"/>
</dbReference>